<comment type="caution">
    <text evidence="4">The sequence shown here is derived from an EMBL/GenBank/DDBJ whole genome shotgun (WGS) entry which is preliminary data.</text>
</comment>
<feature type="compositionally biased region" description="Gly residues" evidence="1">
    <location>
        <begin position="1026"/>
        <end position="1037"/>
    </location>
</feature>
<feature type="compositionally biased region" description="Basic and acidic residues" evidence="1">
    <location>
        <begin position="1038"/>
        <end position="1047"/>
    </location>
</feature>
<feature type="region of interest" description="Disordered" evidence="1">
    <location>
        <begin position="653"/>
        <end position="743"/>
    </location>
</feature>
<dbReference type="Proteomes" id="UP000322899">
    <property type="component" value="Unassembled WGS sequence"/>
</dbReference>
<sequence length="1268" mass="129839">MANSGPDTNGSQFFVLFRPAKHLDGKHTVFGSLVGGMDVLRALELVETGDKDKPRRTIAIDGIDIHKDPVRSWWFVLGLPAIVLVLAATIVTAVAVAWVATQRQQVGQRFAVLAASASEVTRATLTRIVDRVDDGVHSIEAFAPGQNETMLFNSVFQTVGGSLTLGNRDACSGVGFYRLLGQEEFGGWESRVSAAYNFSARVLAPYSAHPPAKSWAMVLEATVPPNLDRYRIGDAVSELPGVEDVVSRIRLGRVAALEQQVFAGGRGPLSMVFGAVFANPNATKPGADPPRGQVAVLASQAGESQRVQPELTRRPPGIAPDPAGKRLVGMVGCNLSPSLLTGQWVRDLASTASDLFAIVQDVTSLSPHPCAEVSATVDQDFHGPASGAIAGELFRTCANGTRASSLGHSDDVVPFVTGDTEAIVQQTEMEAVSCDEPEHVLMATLGGDDGSAEPLAAASGSAAEAAAVATAGLRRRCETVRDRFAAVASSGLRAQFRTHLAGRTWLVSMAASQAVQDTTGPAVVAPTILAACLAALCAVVLCLLATAAVSASRQRLLAAELHRAEAAQLARAVHYTTVSFLAHEARGALAVTSTTVEALAEGLSRFGIRLPSGHTLRPGQLLGSSFPSMPAVSSFGAHSEASVLVHGLAEEGRWQPRAGDGDRTVVADQPRAGDGDRTVVADQPRAGDGDRTGVADQPRAGDGDRAGLTDESPVQRRFREVRQQSDVGCPRSGSPGLRTTPDGVQRAVASVRRGRSVLDARELAGGGAVSGHADLVSTGPLSRRARGDSASLGSPVAGSAAAGMPRTVSAQASPSFGSGLRLAGSRAGGLSTARPGSVSASSHGPSASVAESSGASQDDDQALSVAELLHDLEVVQAAAAACLRVVGDAADVIGVDPQLAHFGYIVAPLRQLTSETVLRARSMASVPIALRWASGTHPVALLDPAKAEVVIANSMIFVLKQAYSEELVVTMSDGLSPLPEAWFQEQPPELGIVAATTAGMPQRGAGGAASPSGSAGGAASPSGSAGCCGAGGGGPGRDAGREWDRLRGMSVPSVRWTVSTRPSGSAASSGDEPGTLDVVSGGSAMLVASPVGSAGRGGGLHGQSPDSILRPFGGRAGSEGVQLHPAGIGLPLAAHVASTLGGDLSLTEGGDGRVIVSFTMPLVPPPRLVAALRGFAGEVGRRLFAAMERANDASTLAAAVLAELDRAYQETLAARKAAEAASQRQLVGVPIVVGPGTGLRRSDQRAAPGCECIYGRQGTVDLACPTAA</sequence>
<feature type="compositionally biased region" description="Low complexity" evidence="1">
    <location>
        <begin position="827"/>
        <end position="849"/>
    </location>
</feature>
<evidence type="ECO:0000256" key="1">
    <source>
        <dbReference type="SAM" id="MobiDB-lite"/>
    </source>
</evidence>
<feature type="compositionally biased region" description="Basic and acidic residues" evidence="1">
    <location>
        <begin position="653"/>
        <end position="723"/>
    </location>
</feature>
<keyword evidence="2" id="KW-0812">Transmembrane</keyword>
<feature type="region of interest" description="Disordered" evidence="1">
    <location>
        <begin position="1001"/>
        <end position="1078"/>
    </location>
</feature>
<dbReference type="InterPro" id="IPR002130">
    <property type="entry name" value="Cyclophilin-type_PPIase_dom"/>
</dbReference>
<accession>A0A5A8E9T2</accession>
<dbReference type="GO" id="GO:0061630">
    <property type="term" value="F:ubiquitin protein ligase activity"/>
    <property type="evidence" value="ECO:0007669"/>
    <property type="project" value="TreeGrafter"/>
</dbReference>
<dbReference type="InterPro" id="IPR029000">
    <property type="entry name" value="Cyclophilin-like_dom_sf"/>
</dbReference>
<feature type="transmembrane region" description="Helical" evidence="2">
    <location>
        <begin position="73"/>
        <end position="100"/>
    </location>
</feature>
<dbReference type="GO" id="GO:0071013">
    <property type="term" value="C:catalytic step 2 spliceosome"/>
    <property type="evidence" value="ECO:0007669"/>
    <property type="project" value="TreeGrafter"/>
</dbReference>
<evidence type="ECO:0000313" key="5">
    <source>
        <dbReference type="Proteomes" id="UP000322899"/>
    </source>
</evidence>
<feature type="compositionally biased region" description="Polar residues" evidence="1">
    <location>
        <begin position="1056"/>
        <end position="1068"/>
    </location>
</feature>
<evidence type="ECO:0000313" key="4">
    <source>
        <dbReference type="EMBL" id="KAA0173457.1"/>
    </source>
</evidence>
<feature type="region of interest" description="Disordered" evidence="1">
    <location>
        <begin position="1093"/>
        <end position="1113"/>
    </location>
</feature>
<dbReference type="AlphaFoldDB" id="A0A5A8E9T2"/>
<name>A0A5A8E9T2_CAFRO</name>
<organism evidence="4 5">
    <name type="scientific">Cafeteria roenbergensis</name>
    <name type="common">Marine flagellate</name>
    <dbReference type="NCBI Taxonomy" id="33653"/>
    <lineage>
        <taxon>Eukaryota</taxon>
        <taxon>Sar</taxon>
        <taxon>Stramenopiles</taxon>
        <taxon>Bigyra</taxon>
        <taxon>Opalozoa</taxon>
        <taxon>Bicosoecida</taxon>
        <taxon>Cafeteriaceae</taxon>
        <taxon>Cafeteria</taxon>
    </lineage>
</organism>
<feature type="compositionally biased region" description="Low complexity" evidence="1">
    <location>
        <begin position="1008"/>
        <end position="1025"/>
    </location>
</feature>
<dbReference type="PANTHER" id="PTHR45625">
    <property type="entry name" value="PEPTIDYL-PROLYL CIS-TRANS ISOMERASE-RELATED"/>
    <property type="match status" value="1"/>
</dbReference>
<dbReference type="PROSITE" id="PS50072">
    <property type="entry name" value="CSA_PPIASE_2"/>
    <property type="match status" value="1"/>
</dbReference>
<keyword evidence="2" id="KW-0472">Membrane</keyword>
<dbReference type="OrthoDB" id="46285at2759"/>
<gene>
    <name evidence="4" type="ORF">FNF27_05097</name>
</gene>
<dbReference type="GO" id="GO:0003755">
    <property type="term" value="F:peptidyl-prolyl cis-trans isomerase activity"/>
    <property type="evidence" value="ECO:0007669"/>
    <property type="project" value="InterPro"/>
</dbReference>
<dbReference type="Pfam" id="PF00160">
    <property type="entry name" value="Pro_isomerase"/>
    <property type="match status" value="1"/>
</dbReference>
<evidence type="ECO:0000259" key="3">
    <source>
        <dbReference type="PROSITE" id="PS50072"/>
    </source>
</evidence>
<protein>
    <recommendedName>
        <fullName evidence="3">PPIase cyclophilin-type domain-containing protein</fullName>
    </recommendedName>
</protein>
<feature type="region of interest" description="Disordered" evidence="1">
    <location>
        <begin position="827"/>
        <end position="856"/>
    </location>
</feature>
<dbReference type="Gene3D" id="2.40.100.10">
    <property type="entry name" value="Cyclophilin-like"/>
    <property type="match status" value="1"/>
</dbReference>
<reference evidence="4 5" key="1">
    <citation type="submission" date="2019-07" db="EMBL/GenBank/DDBJ databases">
        <title>Genomes of Cafeteria roenbergensis.</title>
        <authorList>
            <person name="Fischer M.G."/>
            <person name="Hackl T."/>
            <person name="Roman M."/>
        </authorList>
    </citation>
    <scope>NUCLEOTIDE SEQUENCE [LARGE SCALE GENOMIC DNA]</scope>
    <source>
        <strain evidence="4 5">E4-10P</strain>
    </source>
</reference>
<evidence type="ECO:0000256" key="2">
    <source>
        <dbReference type="SAM" id="Phobius"/>
    </source>
</evidence>
<feature type="region of interest" description="Disordered" evidence="1">
    <location>
        <begin position="768"/>
        <end position="815"/>
    </location>
</feature>
<dbReference type="SUPFAM" id="SSF50891">
    <property type="entry name" value="Cyclophilin-like"/>
    <property type="match status" value="1"/>
</dbReference>
<dbReference type="EMBL" id="VLTO01000033">
    <property type="protein sequence ID" value="KAA0173457.1"/>
    <property type="molecule type" value="Genomic_DNA"/>
</dbReference>
<keyword evidence="2" id="KW-1133">Transmembrane helix</keyword>
<proteinExistence type="predicted"/>
<dbReference type="InterPro" id="IPR044666">
    <property type="entry name" value="Cyclophilin_A-like"/>
</dbReference>
<feature type="transmembrane region" description="Helical" evidence="2">
    <location>
        <begin position="528"/>
        <end position="549"/>
    </location>
</feature>
<feature type="domain" description="PPIase cyclophilin-type" evidence="3">
    <location>
        <begin position="1"/>
        <end position="65"/>
    </location>
</feature>
<dbReference type="GO" id="GO:0000209">
    <property type="term" value="P:protein polyubiquitination"/>
    <property type="evidence" value="ECO:0007669"/>
    <property type="project" value="TreeGrafter"/>
</dbReference>
<dbReference type="PANTHER" id="PTHR45625:SF1">
    <property type="entry name" value="RING-TYPE E3 UBIQUITIN-PROTEIN LIGASE PPIL2"/>
    <property type="match status" value="1"/>
</dbReference>